<name>A0AAV8Z135_9CUCU</name>
<protein>
    <submittedName>
        <fullName evidence="2">Uncharacterized protein</fullName>
    </submittedName>
</protein>
<accession>A0AAV8Z135</accession>
<feature type="region of interest" description="Disordered" evidence="1">
    <location>
        <begin position="1"/>
        <end position="20"/>
    </location>
</feature>
<proteinExistence type="predicted"/>
<organism evidence="2 3">
    <name type="scientific">Aromia moschata</name>
    <dbReference type="NCBI Taxonomy" id="1265417"/>
    <lineage>
        <taxon>Eukaryota</taxon>
        <taxon>Metazoa</taxon>
        <taxon>Ecdysozoa</taxon>
        <taxon>Arthropoda</taxon>
        <taxon>Hexapoda</taxon>
        <taxon>Insecta</taxon>
        <taxon>Pterygota</taxon>
        <taxon>Neoptera</taxon>
        <taxon>Endopterygota</taxon>
        <taxon>Coleoptera</taxon>
        <taxon>Polyphaga</taxon>
        <taxon>Cucujiformia</taxon>
        <taxon>Chrysomeloidea</taxon>
        <taxon>Cerambycidae</taxon>
        <taxon>Cerambycinae</taxon>
        <taxon>Callichromatini</taxon>
        <taxon>Aromia</taxon>
    </lineage>
</organism>
<comment type="caution">
    <text evidence="2">The sequence shown here is derived from an EMBL/GenBank/DDBJ whole genome shotgun (WGS) entry which is preliminary data.</text>
</comment>
<evidence type="ECO:0000313" key="2">
    <source>
        <dbReference type="EMBL" id="KAJ8956907.1"/>
    </source>
</evidence>
<dbReference type="EMBL" id="JAPWTK010000027">
    <property type="protein sequence ID" value="KAJ8956907.1"/>
    <property type="molecule type" value="Genomic_DNA"/>
</dbReference>
<keyword evidence="3" id="KW-1185">Reference proteome</keyword>
<sequence length="112" mass="12093">MPYYNSGSPELTTQSSQLWTNSGVNTTGAIALTEEYPKVTSSTTGSTLPGFNRLSSTFHTNTHNHRTAAAYSLPNSTIYNNEWSYPTEQYVLNPAASRNRPISAAASLSANS</sequence>
<evidence type="ECO:0000256" key="1">
    <source>
        <dbReference type="SAM" id="MobiDB-lite"/>
    </source>
</evidence>
<dbReference type="AlphaFoldDB" id="A0AAV8Z135"/>
<reference evidence="2" key="1">
    <citation type="journal article" date="2023" name="Insect Mol. Biol.">
        <title>Genome sequencing provides insights into the evolution of gene families encoding plant cell wall-degrading enzymes in longhorned beetles.</title>
        <authorList>
            <person name="Shin N.R."/>
            <person name="Okamura Y."/>
            <person name="Kirsch R."/>
            <person name="Pauchet Y."/>
        </authorList>
    </citation>
    <scope>NUCLEOTIDE SEQUENCE</scope>
    <source>
        <strain evidence="2">AMC_N1</strain>
    </source>
</reference>
<evidence type="ECO:0000313" key="3">
    <source>
        <dbReference type="Proteomes" id="UP001162162"/>
    </source>
</evidence>
<gene>
    <name evidence="2" type="ORF">NQ318_014325</name>
</gene>
<dbReference type="Proteomes" id="UP001162162">
    <property type="component" value="Unassembled WGS sequence"/>
</dbReference>